<dbReference type="Pfam" id="PF13424">
    <property type="entry name" value="TPR_12"/>
    <property type="match status" value="1"/>
</dbReference>
<comment type="caution">
    <text evidence="5">The sequence shown here is derived from an EMBL/GenBank/DDBJ whole genome shotgun (WGS) entry which is preliminary data.</text>
</comment>
<name>A0A9X0DNW8_9HELO</name>
<reference evidence="5" key="1">
    <citation type="submission" date="2022-11" db="EMBL/GenBank/DDBJ databases">
        <title>Genome Resource of Sclerotinia nivalis Strain SnTB1, a Plant Pathogen Isolated from American Ginseng.</title>
        <authorList>
            <person name="Fan S."/>
        </authorList>
    </citation>
    <scope>NUCLEOTIDE SEQUENCE</scope>
    <source>
        <strain evidence="5">SnTB1</strain>
    </source>
</reference>
<dbReference type="SUPFAM" id="SSF48452">
    <property type="entry name" value="TPR-like"/>
    <property type="match status" value="1"/>
</dbReference>
<dbReference type="InterPro" id="IPR002151">
    <property type="entry name" value="Kinesin_light"/>
</dbReference>
<evidence type="ECO:0000256" key="2">
    <source>
        <dbReference type="ARBA" id="ARBA00022490"/>
    </source>
</evidence>
<evidence type="ECO:0008006" key="7">
    <source>
        <dbReference type="Google" id="ProtNLM"/>
    </source>
</evidence>
<dbReference type="InterPro" id="IPR011990">
    <property type="entry name" value="TPR-like_helical_dom_sf"/>
</dbReference>
<dbReference type="Proteomes" id="UP001152300">
    <property type="component" value="Unassembled WGS sequence"/>
</dbReference>
<gene>
    <name evidence="5" type="ORF">OCU04_000591</name>
</gene>
<dbReference type="Pfam" id="PF13374">
    <property type="entry name" value="TPR_10"/>
    <property type="match status" value="1"/>
</dbReference>
<dbReference type="PANTHER" id="PTHR45783:SF3">
    <property type="entry name" value="KINESIN LIGHT CHAIN"/>
    <property type="match status" value="1"/>
</dbReference>
<evidence type="ECO:0000313" key="6">
    <source>
        <dbReference type="Proteomes" id="UP001152300"/>
    </source>
</evidence>
<dbReference type="PANTHER" id="PTHR45783">
    <property type="entry name" value="KINESIN LIGHT CHAIN"/>
    <property type="match status" value="1"/>
</dbReference>
<keyword evidence="4" id="KW-0802">TPR repeat</keyword>
<keyword evidence="2" id="KW-0963">Cytoplasm</keyword>
<evidence type="ECO:0000256" key="4">
    <source>
        <dbReference type="ARBA" id="ARBA00022803"/>
    </source>
</evidence>
<dbReference type="GO" id="GO:0019894">
    <property type="term" value="F:kinesin binding"/>
    <property type="evidence" value="ECO:0007669"/>
    <property type="project" value="TreeGrafter"/>
</dbReference>
<protein>
    <recommendedName>
        <fullName evidence="7">Kinesin light chain</fullName>
    </recommendedName>
</protein>
<comment type="subcellular location">
    <subcellularLocation>
        <location evidence="1">Cytoplasm</location>
    </subcellularLocation>
</comment>
<accession>A0A9X0DNW8</accession>
<dbReference type="AlphaFoldDB" id="A0A9X0DNW8"/>
<dbReference type="Gene3D" id="1.25.40.10">
    <property type="entry name" value="Tetratricopeptide repeat domain"/>
    <property type="match status" value="2"/>
</dbReference>
<proteinExistence type="predicted"/>
<organism evidence="5 6">
    <name type="scientific">Sclerotinia nivalis</name>
    <dbReference type="NCBI Taxonomy" id="352851"/>
    <lineage>
        <taxon>Eukaryota</taxon>
        <taxon>Fungi</taxon>
        <taxon>Dikarya</taxon>
        <taxon>Ascomycota</taxon>
        <taxon>Pezizomycotina</taxon>
        <taxon>Leotiomycetes</taxon>
        <taxon>Helotiales</taxon>
        <taxon>Sclerotiniaceae</taxon>
        <taxon>Sclerotinia</taxon>
    </lineage>
</organism>
<keyword evidence="3" id="KW-0677">Repeat</keyword>
<evidence type="ECO:0000313" key="5">
    <source>
        <dbReference type="EMBL" id="KAJ8070204.1"/>
    </source>
</evidence>
<dbReference type="EMBL" id="JAPEIS010000001">
    <property type="protein sequence ID" value="KAJ8070204.1"/>
    <property type="molecule type" value="Genomic_DNA"/>
</dbReference>
<keyword evidence="6" id="KW-1185">Reference proteome</keyword>
<sequence>MIFRRAGLRCHIELPSTNSRTLAPSAVCTFADTFDSPAFRSSACSSPLALRLKTLLCGPAASTQPVGQYQEAVTINQQALIGREKTLGRNYSETLRSLNNVGLVLENQEKYMEAENIYLQKLTAREQVLGKGTSRNATKNYQHWWCPLEPIRLHWDRVSLTTRSGRKRILGLDHPDTLQSISNLGKALENLDRPEEAELLFRQAVESKEMLLGNEYSHIQSAEACAGLVRKINWK</sequence>
<evidence type="ECO:0000256" key="3">
    <source>
        <dbReference type="ARBA" id="ARBA00022737"/>
    </source>
</evidence>
<evidence type="ECO:0000256" key="1">
    <source>
        <dbReference type="ARBA" id="ARBA00004496"/>
    </source>
</evidence>
<dbReference type="GO" id="GO:0005737">
    <property type="term" value="C:cytoplasm"/>
    <property type="evidence" value="ECO:0007669"/>
    <property type="project" value="UniProtKB-SubCell"/>
</dbReference>
<dbReference type="OrthoDB" id="626167at2759"/>
<dbReference type="GO" id="GO:0007018">
    <property type="term" value="P:microtubule-based movement"/>
    <property type="evidence" value="ECO:0007669"/>
    <property type="project" value="TreeGrafter"/>
</dbReference>
<dbReference type="GO" id="GO:0005871">
    <property type="term" value="C:kinesin complex"/>
    <property type="evidence" value="ECO:0007669"/>
    <property type="project" value="InterPro"/>
</dbReference>